<organism evidence="1">
    <name type="scientific">Medicago truncatula</name>
    <name type="common">Barrel medic</name>
    <name type="synonym">Medicago tribuloides</name>
    <dbReference type="NCBI Taxonomy" id="3880"/>
    <lineage>
        <taxon>Eukaryota</taxon>
        <taxon>Viridiplantae</taxon>
        <taxon>Streptophyta</taxon>
        <taxon>Embryophyta</taxon>
        <taxon>Tracheophyta</taxon>
        <taxon>Spermatophyta</taxon>
        <taxon>Magnoliopsida</taxon>
        <taxon>eudicotyledons</taxon>
        <taxon>Gunneridae</taxon>
        <taxon>Pentapetalae</taxon>
        <taxon>rosids</taxon>
        <taxon>fabids</taxon>
        <taxon>Fabales</taxon>
        <taxon>Fabaceae</taxon>
        <taxon>Papilionoideae</taxon>
        <taxon>50 kb inversion clade</taxon>
        <taxon>NPAAA clade</taxon>
        <taxon>Hologalegina</taxon>
        <taxon>IRL clade</taxon>
        <taxon>Trifolieae</taxon>
        <taxon>Medicago</taxon>
    </lineage>
</organism>
<sequence>MLANFWDVEITLPHNKHGSYTCPKCNKVISTSHKFGSDMASHYNSETQKERKKRYMSRIPKRPNLHIQKLNVGTTTFVRVVVSVDQSHAASVNYDNQNMSTPTSLVSEVKVKLKLADNENILCKFNL</sequence>
<reference evidence="1" key="1">
    <citation type="submission" date="2005-03" db="EMBL/GenBank/DDBJ databases">
        <authorList>
            <person name="Town C.D."/>
        </authorList>
    </citation>
    <scope>NUCLEOTIDE SEQUENCE</scope>
</reference>
<dbReference type="AlphaFoldDB" id="A2Q477"/>
<evidence type="ECO:0000313" key="1">
    <source>
        <dbReference type="EMBL" id="ABN08427.1"/>
    </source>
</evidence>
<reference evidence="1" key="2">
    <citation type="submission" date="2007-03" db="EMBL/GenBank/DDBJ databases">
        <authorList>
            <consortium name="The International Medicago Genome Annotation Group"/>
        </authorList>
    </citation>
    <scope>NUCLEOTIDE SEQUENCE</scope>
</reference>
<gene>
    <name evidence="1" type="ORF">MtrDRAFT_AC157373g24v2</name>
</gene>
<proteinExistence type="predicted"/>
<protein>
    <submittedName>
        <fullName evidence="1">Uncharacterized protein</fullName>
    </submittedName>
</protein>
<accession>A2Q477</accession>
<dbReference type="EMBL" id="AC157373">
    <property type="protein sequence ID" value="ABN08427.1"/>
    <property type="molecule type" value="Genomic_DNA"/>
</dbReference>
<name>A2Q477_MEDTR</name>